<organism evidence="5 6">
    <name type="scientific">Branchiostoma belcheri</name>
    <name type="common">Amphioxus</name>
    <dbReference type="NCBI Taxonomy" id="7741"/>
    <lineage>
        <taxon>Eukaryota</taxon>
        <taxon>Metazoa</taxon>
        <taxon>Chordata</taxon>
        <taxon>Cephalochordata</taxon>
        <taxon>Leptocardii</taxon>
        <taxon>Amphioxiformes</taxon>
        <taxon>Branchiostomatidae</taxon>
        <taxon>Branchiostoma</taxon>
    </lineage>
</organism>
<protein>
    <submittedName>
        <fullName evidence="6">Apolipoprotein(A)-like</fullName>
    </submittedName>
</protein>
<dbReference type="SMART" id="SM00130">
    <property type="entry name" value="KR"/>
    <property type="match status" value="1"/>
</dbReference>
<dbReference type="InterPro" id="IPR058808">
    <property type="entry name" value="GAIN_ADGRA2/3"/>
</dbReference>
<dbReference type="PANTHER" id="PTHR24261">
    <property type="entry name" value="PLASMINOGEN-RELATED"/>
    <property type="match status" value="1"/>
</dbReference>
<feature type="domain" description="Kringle" evidence="4">
    <location>
        <begin position="8"/>
        <end position="86"/>
    </location>
</feature>
<dbReference type="GO" id="GO:0005615">
    <property type="term" value="C:extracellular space"/>
    <property type="evidence" value="ECO:0007669"/>
    <property type="project" value="TreeGrafter"/>
</dbReference>
<dbReference type="InterPro" id="IPR013806">
    <property type="entry name" value="Kringle-like"/>
</dbReference>
<dbReference type="SUPFAM" id="SSF57440">
    <property type="entry name" value="Kringle-like"/>
    <property type="match status" value="1"/>
</dbReference>
<dbReference type="FunFam" id="2.40.20.10:FF:000025">
    <property type="entry name" value="Plasminogen"/>
    <property type="match status" value="1"/>
</dbReference>
<evidence type="ECO:0000259" key="4">
    <source>
        <dbReference type="PROSITE" id="PS50070"/>
    </source>
</evidence>
<name>A0A6P4XAX5_BRABE</name>
<dbReference type="Pfam" id="PF00051">
    <property type="entry name" value="Kringle"/>
    <property type="match status" value="1"/>
</dbReference>
<dbReference type="KEGG" id="bbel:109461654"/>
<dbReference type="Pfam" id="PF26588">
    <property type="entry name" value="GAIN_ADGRA3"/>
    <property type="match status" value="1"/>
</dbReference>
<gene>
    <name evidence="6" type="primary">LOC109461654</name>
</gene>
<keyword evidence="1 3" id="KW-0420">Kringle</keyword>
<feature type="disulfide bond" evidence="3">
    <location>
        <begin position="9"/>
        <end position="86"/>
    </location>
</feature>
<dbReference type="PANTHER" id="PTHR24261:SF7">
    <property type="entry name" value="KRINGLE DOMAIN-CONTAINING PROTEIN"/>
    <property type="match status" value="1"/>
</dbReference>
<keyword evidence="2 3" id="KW-1015">Disulfide bond</keyword>
<dbReference type="CDD" id="cd00108">
    <property type="entry name" value="KR"/>
    <property type="match status" value="1"/>
</dbReference>
<evidence type="ECO:0000313" key="6">
    <source>
        <dbReference type="RefSeq" id="XP_019613595.1"/>
    </source>
</evidence>
<dbReference type="GeneID" id="109461654"/>
<feature type="disulfide bond" evidence="3">
    <location>
        <begin position="58"/>
        <end position="81"/>
    </location>
</feature>
<dbReference type="Proteomes" id="UP000515135">
    <property type="component" value="Unplaced"/>
</dbReference>
<dbReference type="PROSITE" id="PS50070">
    <property type="entry name" value="KRINGLE_2"/>
    <property type="match status" value="1"/>
</dbReference>
<feature type="disulfide bond" evidence="3">
    <location>
        <begin position="30"/>
        <end position="69"/>
    </location>
</feature>
<dbReference type="GO" id="GO:0005102">
    <property type="term" value="F:signaling receptor binding"/>
    <property type="evidence" value="ECO:0007669"/>
    <property type="project" value="TreeGrafter"/>
</dbReference>
<dbReference type="InterPro" id="IPR050759">
    <property type="entry name" value="Serine_protease_kringle"/>
</dbReference>
<reference evidence="6" key="1">
    <citation type="submission" date="2025-08" db="UniProtKB">
        <authorList>
            <consortium name="RefSeq"/>
        </authorList>
    </citation>
    <scope>IDENTIFICATION</scope>
    <source>
        <tissue evidence="6">Gonad</tissue>
    </source>
</reference>
<accession>A0A6P4XAX5</accession>
<evidence type="ECO:0000256" key="3">
    <source>
        <dbReference type="PROSITE-ProRule" id="PRU00121"/>
    </source>
</evidence>
<dbReference type="RefSeq" id="XP_019613595.1">
    <property type="nucleotide sequence ID" value="XM_019758036.1"/>
</dbReference>
<dbReference type="OrthoDB" id="272018at2759"/>
<evidence type="ECO:0000256" key="1">
    <source>
        <dbReference type="ARBA" id="ARBA00022572"/>
    </source>
</evidence>
<dbReference type="PRINTS" id="PR00018">
    <property type="entry name" value="KRINGLE"/>
</dbReference>
<sequence>MLFYVEETCQVGNGASYRGTLAVTETGRTCQRLDRQTPHGHDRTARNYPAGGLVENYCRNPDDWSAIWCYTTDPAKRWELCDLPVCDYCKEESVETEAGQVTFPRTDGGSFNYSAERCNSSAENEKPLATRFCRVTQNTTVTAVWDQPVVLRCDTDLHNLSQIVVNNETALSVATELQVITTQAETLSSGDVSTITDILHKIVNASGTEQIGESILTIADNFIKVNETVLLDSHQTDRAPTR</sequence>
<dbReference type="InterPro" id="IPR038178">
    <property type="entry name" value="Kringle_sf"/>
</dbReference>
<proteinExistence type="predicted"/>
<dbReference type="InterPro" id="IPR000001">
    <property type="entry name" value="Kringle"/>
</dbReference>
<dbReference type="Gene3D" id="2.40.20.10">
    <property type="entry name" value="Plasminogen Kringle 4"/>
    <property type="match status" value="1"/>
</dbReference>
<dbReference type="InterPro" id="IPR018056">
    <property type="entry name" value="Kringle_CS"/>
</dbReference>
<dbReference type="PROSITE" id="PS00021">
    <property type="entry name" value="KRINGLE_1"/>
    <property type="match status" value="1"/>
</dbReference>
<dbReference type="GO" id="GO:0004175">
    <property type="term" value="F:endopeptidase activity"/>
    <property type="evidence" value="ECO:0007669"/>
    <property type="project" value="TreeGrafter"/>
</dbReference>
<evidence type="ECO:0000256" key="2">
    <source>
        <dbReference type="ARBA" id="ARBA00023157"/>
    </source>
</evidence>
<evidence type="ECO:0000313" key="5">
    <source>
        <dbReference type="Proteomes" id="UP000515135"/>
    </source>
</evidence>
<dbReference type="AlphaFoldDB" id="A0A6P4XAX5"/>
<keyword evidence="5" id="KW-1185">Reference proteome</keyword>